<dbReference type="InterPro" id="IPR002677">
    <property type="entry name" value="Ribosomal_bL32"/>
</dbReference>
<proteinExistence type="inferred from homology"/>
<organism evidence="5">
    <name type="scientific">Bracon brevicornis</name>
    <dbReference type="NCBI Taxonomy" id="1563983"/>
    <lineage>
        <taxon>Eukaryota</taxon>
        <taxon>Metazoa</taxon>
        <taxon>Ecdysozoa</taxon>
        <taxon>Arthropoda</taxon>
        <taxon>Hexapoda</taxon>
        <taxon>Insecta</taxon>
        <taxon>Pterygota</taxon>
        <taxon>Neoptera</taxon>
        <taxon>Endopterygota</taxon>
        <taxon>Hymenoptera</taxon>
        <taxon>Apocrita</taxon>
        <taxon>Ichneumonoidea</taxon>
        <taxon>Braconidae</taxon>
        <taxon>Braconinae</taxon>
        <taxon>Bracon</taxon>
    </lineage>
</organism>
<evidence type="ECO:0000256" key="4">
    <source>
        <dbReference type="SAM" id="MobiDB-lite"/>
    </source>
</evidence>
<feature type="compositionally biased region" description="Polar residues" evidence="4">
    <location>
        <begin position="102"/>
        <end position="112"/>
    </location>
</feature>
<evidence type="ECO:0000256" key="3">
    <source>
        <dbReference type="ARBA" id="ARBA00023274"/>
    </source>
</evidence>
<dbReference type="GO" id="GO:0015934">
    <property type="term" value="C:large ribosomal subunit"/>
    <property type="evidence" value="ECO:0007669"/>
    <property type="project" value="InterPro"/>
</dbReference>
<dbReference type="Pfam" id="PF01783">
    <property type="entry name" value="Ribosomal_L32p"/>
    <property type="match status" value="1"/>
</dbReference>
<keyword evidence="2" id="KW-0689">Ribosomal protein</keyword>
<evidence type="ECO:0000313" key="5">
    <source>
        <dbReference type="EMBL" id="CAD1529396.1"/>
    </source>
</evidence>
<protein>
    <recommendedName>
        <fullName evidence="6">39S ribosomal protein L32, mitochondrial</fullName>
    </recommendedName>
</protein>
<keyword evidence="3" id="KW-0687">Ribonucleoprotein</keyword>
<name>A0A6V7HR38_9HYME</name>
<evidence type="ECO:0008006" key="6">
    <source>
        <dbReference type="Google" id="ProtNLM"/>
    </source>
</evidence>
<comment type="similarity">
    <text evidence="1">Belongs to the bacterial ribosomal protein bL32 family.</text>
</comment>
<gene>
    <name evidence="5" type="ORF">BBRV_LOCUS4050</name>
</gene>
<dbReference type="GO" id="GO:0003735">
    <property type="term" value="F:structural constituent of ribosome"/>
    <property type="evidence" value="ECO:0007669"/>
    <property type="project" value="InterPro"/>
</dbReference>
<dbReference type="AlphaFoldDB" id="A0A6V7HR38"/>
<sequence length="123" mass="14258">MSRRFGWPDYHWKMLVPKKLLDCPACGHPHEPGRLCHHCYGRVKAETKEMQDAIEKNLGIEPVEKDVVVLYEGEKELKGADYWKGQRIVELPKKRPAWFHSNLMQPSTQEPAESTDVKPEHLA</sequence>
<dbReference type="GO" id="GO:0006412">
    <property type="term" value="P:translation"/>
    <property type="evidence" value="ECO:0007669"/>
    <property type="project" value="InterPro"/>
</dbReference>
<reference evidence="5" key="1">
    <citation type="submission" date="2020-07" db="EMBL/GenBank/DDBJ databases">
        <authorList>
            <person name="Ferguson B K."/>
        </authorList>
    </citation>
    <scope>NUCLEOTIDE SEQUENCE</scope>
    <source>
        <strain evidence="5">L06</strain>
    </source>
</reference>
<evidence type="ECO:0000256" key="2">
    <source>
        <dbReference type="ARBA" id="ARBA00022980"/>
    </source>
</evidence>
<feature type="region of interest" description="Disordered" evidence="4">
    <location>
        <begin position="101"/>
        <end position="123"/>
    </location>
</feature>
<dbReference type="EMBL" id="CADCXW020000001">
    <property type="protein sequence ID" value="CAD1529396.1"/>
    <property type="molecule type" value="Genomic_DNA"/>
</dbReference>
<evidence type="ECO:0000256" key="1">
    <source>
        <dbReference type="ARBA" id="ARBA00008560"/>
    </source>
</evidence>
<accession>A0A6V7HR38</accession>